<keyword evidence="1" id="KW-1133">Transmembrane helix</keyword>
<dbReference type="RefSeq" id="WP_208879383.1">
    <property type="nucleotide sequence ID" value="NZ_CP031320.1"/>
</dbReference>
<gene>
    <name evidence="3" type="ORF">DVA86_17105</name>
</gene>
<organism evidence="3 4">
    <name type="scientific">Streptomyces armeniacus</name>
    <dbReference type="NCBI Taxonomy" id="83291"/>
    <lineage>
        <taxon>Bacteria</taxon>
        <taxon>Bacillati</taxon>
        <taxon>Actinomycetota</taxon>
        <taxon>Actinomycetes</taxon>
        <taxon>Kitasatosporales</taxon>
        <taxon>Streptomycetaceae</taxon>
        <taxon>Streptomyces</taxon>
    </lineage>
</organism>
<reference evidence="3 4" key="1">
    <citation type="submission" date="2018-07" db="EMBL/GenBank/DDBJ databases">
        <title>Draft genome of the type strain Streptomyces armeniacus ATCC 15676.</title>
        <authorList>
            <person name="Labana P."/>
            <person name="Gosse J.T."/>
            <person name="Boddy C.N."/>
        </authorList>
    </citation>
    <scope>NUCLEOTIDE SEQUENCE [LARGE SCALE GENOMIC DNA]</scope>
    <source>
        <strain evidence="3 4">ATCC 15676</strain>
    </source>
</reference>
<dbReference type="InterPro" id="IPR019692">
    <property type="entry name" value="CFP-6_PH"/>
</dbReference>
<dbReference type="KEGG" id="sarm:DVA86_17105"/>
<evidence type="ECO:0000313" key="3">
    <source>
        <dbReference type="EMBL" id="AXK34119.1"/>
    </source>
</evidence>
<keyword evidence="1" id="KW-0472">Membrane</keyword>
<proteinExistence type="predicted"/>
<feature type="domain" description="Low molecular weight protein antigen 6 PH" evidence="2">
    <location>
        <begin position="79"/>
        <end position="106"/>
    </location>
</feature>
<accession>A0A345XR53</accession>
<evidence type="ECO:0000256" key="1">
    <source>
        <dbReference type="SAM" id="Phobius"/>
    </source>
</evidence>
<protein>
    <recommendedName>
        <fullName evidence="2">Low molecular weight protein antigen 6 PH domain-containing protein</fullName>
    </recommendedName>
</protein>
<name>A0A345XR53_9ACTN</name>
<dbReference type="AlphaFoldDB" id="A0A345XR53"/>
<feature type="transmembrane region" description="Helical" evidence="1">
    <location>
        <begin position="47"/>
        <end position="69"/>
    </location>
</feature>
<feature type="transmembrane region" description="Helical" evidence="1">
    <location>
        <begin position="21"/>
        <end position="41"/>
    </location>
</feature>
<dbReference type="Pfam" id="PF10756">
    <property type="entry name" value="bPH_6"/>
    <property type="match status" value="1"/>
</dbReference>
<keyword evidence="1" id="KW-0812">Transmembrane</keyword>
<dbReference type="EMBL" id="CP031320">
    <property type="protein sequence ID" value="AXK34119.1"/>
    <property type="molecule type" value="Genomic_DNA"/>
</dbReference>
<evidence type="ECO:0000259" key="2">
    <source>
        <dbReference type="Pfam" id="PF10756"/>
    </source>
</evidence>
<feature type="transmembrane region" description="Helical" evidence="1">
    <location>
        <begin position="187"/>
        <end position="215"/>
    </location>
</feature>
<keyword evidence="4" id="KW-1185">Reference proteome</keyword>
<feature type="transmembrane region" description="Helical" evidence="1">
    <location>
        <begin position="235"/>
        <end position="255"/>
    </location>
</feature>
<dbReference type="Proteomes" id="UP000254425">
    <property type="component" value="Chromosome"/>
</dbReference>
<sequence>MTPEHEPDPRREYRFTGGTGAFWAGLVPLAAAAFGLVYDMSTDDVPVAVPVATGAFFAALLGFVAFLIARAPTAVTLCDEQGLTARSVFRTRTTAWRDVQGIEVDEPPSGQIAAEGTPRRFAVVYDAAGERYTLPQLDDRRCQGGLDHEVADLRRVWQRYRGADWAPVPEVQDRIAHRRQVNARVSLWLIIFVTAILAFVLGLALCMGLLVAGVYPQIGDPDPGFFVGTLLHPAALMGGLPAVATAVAVAVTLHLRRR</sequence>
<evidence type="ECO:0000313" key="4">
    <source>
        <dbReference type="Proteomes" id="UP000254425"/>
    </source>
</evidence>